<dbReference type="InterPro" id="IPR001789">
    <property type="entry name" value="Sig_transdc_resp-reg_receiver"/>
</dbReference>
<protein>
    <submittedName>
        <fullName evidence="4">SpoIIE family protein phosphatase</fullName>
    </submittedName>
</protein>
<dbReference type="SMART" id="SM00331">
    <property type="entry name" value="PP2C_SIG"/>
    <property type="match status" value="1"/>
</dbReference>
<evidence type="ECO:0000256" key="2">
    <source>
        <dbReference type="PROSITE-ProRule" id="PRU00169"/>
    </source>
</evidence>
<dbReference type="InterPro" id="IPR036890">
    <property type="entry name" value="HATPase_C_sf"/>
</dbReference>
<reference evidence="5" key="1">
    <citation type="journal article" date="2019" name="Int. J. Syst. Evol. Microbiol.">
        <title>The Global Catalogue of Microorganisms (GCM) 10K type strain sequencing project: providing services to taxonomists for standard genome sequencing and annotation.</title>
        <authorList>
            <consortium name="The Broad Institute Genomics Platform"/>
            <consortium name="The Broad Institute Genome Sequencing Center for Infectious Disease"/>
            <person name="Wu L."/>
            <person name="Ma J."/>
        </authorList>
    </citation>
    <scope>NUCLEOTIDE SEQUENCE [LARGE SCALE GENOMIC DNA]</scope>
    <source>
        <strain evidence="5">KCTC 52438</strain>
    </source>
</reference>
<dbReference type="InterPro" id="IPR003594">
    <property type="entry name" value="HATPase_dom"/>
</dbReference>
<dbReference type="SMART" id="SM00448">
    <property type="entry name" value="REC"/>
    <property type="match status" value="1"/>
</dbReference>
<organism evidence="4 5">
    <name type="scientific">Litoribrevibacter euphylliae</name>
    <dbReference type="NCBI Taxonomy" id="1834034"/>
    <lineage>
        <taxon>Bacteria</taxon>
        <taxon>Pseudomonadati</taxon>
        <taxon>Pseudomonadota</taxon>
        <taxon>Gammaproteobacteria</taxon>
        <taxon>Oceanospirillales</taxon>
        <taxon>Oceanospirillaceae</taxon>
        <taxon>Litoribrevibacter</taxon>
    </lineage>
</organism>
<feature type="domain" description="Response regulatory" evidence="3">
    <location>
        <begin position="9"/>
        <end position="125"/>
    </location>
</feature>
<dbReference type="SUPFAM" id="SSF81606">
    <property type="entry name" value="PP2C-like"/>
    <property type="match status" value="1"/>
</dbReference>
<evidence type="ECO:0000313" key="4">
    <source>
        <dbReference type="EMBL" id="MFC3149882.1"/>
    </source>
</evidence>
<keyword evidence="1" id="KW-0378">Hydrolase</keyword>
<dbReference type="EMBL" id="JBHRSZ010000002">
    <property type="protein sequence ID" value="MFC3149882.1"/>
    <property type="molecule type" value="Genomic_DNA"/>
</dbReference>
<dbReference type="Pfam" id="PF00072">
    <property type="entry name" value="Response_reg"/>
    <property type="match status" value="1"/>
</dbReference>
<dbReference type="InterPro" id="IPR011006">
    <property type="entry name" value="CheY-like_superfamily"/>
</dbReference>
<feature type="modified residue" description="4-aspartylphosphate" evidence="2">
    <location>
        <position position="58"/>
    </location>
</feature>
<dbReference type="Gene3D" id="3.40.50.2300">
    <property type="match status" value="1"/>
</dbReference>
<dbReference type="Proteomes" id="UP001595476">
    <property type="component" value="Unassembled WGS sequence"/>
</dbReference>
<dbReference type="Pfam" id="PF07228">
    <property type="entry name" value="SpoIIE"/>
    <property type="match status" value="1"/>
</dbReference>
<keyword evidence="5" id="KW-1185">Reference proteome</keyword>
<evidence type="ECO:0000313" key="5">
    <source>
        <dbReference type="Proteomes" id="UP001595476"/>
    </source>
</evidence>
<dbReference type="InterPro" id="IPR001932">
    <property type="entry name" value="PPM-type_phosphatase-like_dom"/>
</dbReference>
<dbReference type="SUPFAM" id="SSF52172">
    <property type="entry name" value="CheY-like"/>
    <property type="match status" value="1"/>
</dbReference>
<dbReference type="Gene3D" id="3.30.565.10">
    <property type="entry name" value="Histidine kinase-like ATPase, C-terminal domain"/>
    <property type="match status" value="1"/>
</dbReference>
<dbReference type="Gene3D" id="3.60.40.10">
    <property type="entry name" value="PPM-type phosphatase domain"/>
    <property type="match status" value="1"/>
</dbReference>
<evidence type="ECO:0000259" key="3">
    <source>
        <dbReference type="PROSITE" id="PS50110"/>
    </source>
</evidence>
<evidence type="ECO:0000256" key="1">
    <source>
        <dbReference type="ARBA" id="ARBA00022801"/>
    </source>
</evidence>
<gene>
    <name evidence="4" type="ORF">ACFOEK_02445</name>
</gene>
<name>A0ABV7H843_9GAMM</name>
<dbReference type="InterPro" id="IPR036457">
    <property type="entry name" value="PPM-type-like_dom_sf"/>
</dbReference>
<sequence>MDDDSGSLKILIADDNETDRMILKAIVTRQGHEAVTASDGMEAVERFIEDQPELILLDALMPNMDGFEAARRIKELAGEDLVPIIFLTSLKDAESLAKCLEAGGDDFLSKPYNRIILKAKINAFRRMRNMHMTLQKQRDQIALHNEHLLHEQETAKTVFDNVAHSGCLDSPNIKYLLSPLAVFNGDVLLAARKPSGGMHVLLGDYTGHGLPAAIGAMPMAEIFYALTSKGFTIEEIIKEINSKLKAILPTGVFCCACMLDIEFREREMKVWIGGLPSCVLYRSGTGERVELASNHLPLGVLSNDQFKVKMQVFEISEGDRVFMWSDGILEARNDQDVMFGEERLMAEFDQCKHPNQLFDSIHDSVENFLGEDKRDDDITLVEVRIPNEEELEELPEEFVDVSDKGPMDWYLDYRLNPLSLRYFNPLPFVLQLITEVPGLRRCSGQVYTILAELFSNALEHGVLQLDSGLKKNPQGFSEYYEKRTKRLENLSEGYVNFELNHIPTDTGGQLTVRIKDSGQGFDYQSKMACEEKQYCGRGIPLISSLCRSVEYRGCGNEVEVIFEWHYQQTGS</sequence>
<dbReference type="Pfam" id="PF13581">
    <property type="entry name" value="HATPase_c_2"/>
    <property type="match status" value="1"/>
</dbReference>
<keyword evidence="2" id="KW-0597">Phosphoprotein</keyword>
<dbReference type="CDD" id="cd16936">
    <property type="entry name" value="HATPase_RsbW-like"/>
    <property type="match status" value="1"/>
</dbReference>
<dbReference type="RefSeq" id="WP_386715654.1">
    <property type="nucleotide sequence ID" value="NZ_JBHRSZ010000002.1"/>
</dbReference>
<dbReference type="PROSITE" id="PS50110">
    <property type="entry name" value="RESPONSE_REGULATORY"/>
    <property type="match status" value="1"/>
</dbReference>
<comment type="caution">
    <text evidence="4">The sequence shown here is derived from an EMBL/GenBank/DDBJ whole genome shotgun (WGS) entry which is preliminary data.</text>
</comment>
<proteinExistence type="predicted"/>
<accession>A0ABV7H843</accession>
<dbReference type="PANTHER" id="PTHR43156">
    <property type="entry name" value="STAGE II SPORULATION PROTEIN E-RELATED"/>
    <property type="match status" value="1"/>
</dbReference>
<dbReference type="InterPro" id="IPR052016">
    <property type="entry name" value="Bact_Sigma-Reg"/>
</dbReference>
<dbReference type="PANTHER" id="PTHR43156:SF2">
    <property type="entry name" value="STAGE II SPORULATION PROTEIN E"/>
    <property type="match status" value="1"/>
</dbReference>